<keyword evidence="4 5" id="KW-0472">Membrane</keyword>
<evidence type="ECO:0000256" key="1">
    <source>
        <dbReference type="ARBA" id="ARBA00004141"/>
    </source>
</evidence>
<feature type="transmembrane region" description="Helical" evidence="5">
    <location>
        <begin position="270"/>
        <end position="288"/>
    </location>
</feature>
<gene>
    <name evidence="7" type="ORF">GRI65_12560</name>
</gene>
<organism evidence="7 8">
    <name type="scientific">Allopontixanthobacter sediminis</name>
    <dbReference type="NCBI Taxonomy" id="1689985"/>
    <lineage>
        <taxon>Bacteria</taxon>
        <taxon>Pseudomonadati</taxon>
        <taxon>Pseudomonadota</taxon>
        <taxon>Alphaproteobacteria</taxon>
        <taxon>Sphingomonadales</taxon>
        <taxon>Erythrobacteraceae</taxon>
        <taxon>Allopontixanthobacter</taxon>
    </lineage>
</organism>
<dbReference type="Gene3D" id="1.20.1420.30">
    <property type="entry name" value="NCX, central ion-binding region"/>
    <property type="match status" value="1"/>
</dbReference>
<dbReference type="Gene3D" id="6.10.280.80">
    <property type="entry name" value="NCX, peripheral helical region"/>
    <property type="match status" value="1"/>
</dbReference>
<dbReference type="GO" id="GO:0008273">
    <property type="term" value="F:calcium, potassium:sodium antiporter activity"/>
    <property type="evidence" value="ECO:0007669"/>
    <property type="project" value="TreeGrafter"/>
</dbReference>
<keyword evidence="3 5" id="KW-1133">Transmembrane helix</keyword>
<feature type="transmembrane region" description="Helical" evidence="5">
    <location>
        <begin position="108"/>
        <end position="141"/>
    </location>
</feature>
<dbReference type="RefSeq" id="WP_160756896.1">
    <property type="nucleotide sequence ID" value="NZ_WTYL01000003.1"/>
</dbReference>
<feature type="domain" description="Sodium/calcium exchanger membrane region" evidence="6">
    <location>
        <begin position="173"/>
        <end position="312"/>
    </location>
</feature>
<dbReference type="EMBL" id="WTYL01000003">
    <property type="protein sequence ID" value="MXP45280.1"/>
    <property type="molecule type" value="Genomic_DNA"/>
</dbReference>
<dbReference type="OrthoDB" id="9794225at2"/>
<evidence type="ECO:0000256" key="2">
    <source>
        <dbReference type="ARBA" id="ARBA00022692"/>
    </source>
</evidence>
<dbReference type="AlphaFoldDB" id="A0A845B4H3"/>
<feature type="transmembrane region" description="Helical" evidence="5">
    <location>
        <begin position="235"/>
        <end position="258"/>
    </location>
</feature>
<comment type="caution">
    <text evidence="7">The sequence shown here is derived from an EMBL/GenBank/DDBJ whole genome shotgun (WGS) entry which is preliminary data.</text>
</comment>
<dbReference type="NCBIfam" id="TIGR00367">
    <property type="entry name" value="calcium/sodium antiporter"/>
    <property type="match status" value="1"/>
</dbReference>
<evidence type="ECO:0000256" key="5">
    <source>
        <dbReference type="SAM" id="Phobius"/>
    </source>
</evidence>
<dbReference type="Proteomes" id="UP000431922">
    <property type="component" value="Unassembled WGS sequence"/>
</dbReference>
<dbReference type="Pfam" id="PF01699">
    <property type="entry name" value="Na_Ca_ex"/>
    <property type="match status" value="2"/>
</dbReference>
<name>A0A845B4H3_9SPHN</name>
<dbReference type="PANTHER" id="PTHR10846:SF8">
    <property type="entry name" value="INNER MEMBRANE PROTEIN YRBG"/>
    <property type="match status" value="1"/>
</dbReference>
<sequence length="314" mass="31946">MMIAVAMCLGGLVALVLGGDWLVRGAVSLAVRLGVSGLFTGLVIVGIGTSMPELVTSIEAALAGSPGIAWGNIAGSNIANTLLILGIAALIQPIALNRVDSMRDAITALAGSVMLFVVAWFAWGSIWIGLALLAAIAGYIAWRYTHSRQPGEEPSLQEGAPVPANLSVPAAGALLLTGLGVMVFGASFLVSGAVDLARLFGMSETVIGLTIVAVGTSLPELTASAIAAWRGHSDLAIGNVLGSNVFNILLIGGVTMIAAPGAIPAEMIDIELPLVVASSLLLVWFIAYRKQIGRIAGAVLTALFVANTAFLLAA</sequence>
<keyword evidence="8" id="KW-1185">Reference proteome</keyword>
<feature type="domain" description="Sodium/calcium exchanger membrane region" evidence="6">
    <location>
        <begin position="4"/>
        <end position="144"/>
    </location>
</feature>
<dbReference type="GO" id="GO:0006874">
    <property type="term" value="P:intracellular calcium ion homeostasis"/>
    <property type="evidence" value="ECO:0007669"/>
    <property type="project" value="TreeGrafter"/>
</dbReference>
<dbReference type="InterPro" id="IPR004481">
    <property type="entry name" value="K/Na/Ca-exchanger"/>
</dbReference>
<evidence type="ECO:0000313" key="8">
    <source>
        <dbReference type="Proteomes" id="UP000431922"/>
    </source>
</evidence>
<dbReference type="PANTHER" id="PTHR10846">
    <property type="entry name" value="SODIUM/POTASSIUM/CALCIUM EXCHANGER"/>
    <property type="match status" value="1"/>
</dbReference>
<dbReference type="GO" id="GO:0005886">
    <property type="term" value="C:plasma membrane"/>
    <property type="evidence" value="ECO:0007669"/>
    <property type="project" value="TreeGrafter"/>
</dbReference>
<proteinExistence type="predicted"/>
<evidence type="ECO:0000256" key="4">
    <source>
        <dbReference type="ARBA" id="ARBA00023136"/>
    </source>
</evidence>
<protein>
    <submittedName>
        <fullName evidence="7">Calcium/sodium antiporter</fullName>
    </submittedName>
</protein>
<dbReference type="InterPro" id="IPR044880">
    <property type="entry name" value="NCX_ion-bd_dom_sf"/>
</dbReference>
<dbReference type="InterPro" id="IPR004837">
    <property type="entry name" value="NaCa_Exmemb"/>
</dbReference>
<dbReference type="GO" id="GO:0005262">
    <property type="term" value="F:calcium channel activity"/>
    <property type="evidence" value="ECO:0007669"/>
    <property type="project" value="TreeGrafter"/>
</dbReference>
<keyword evidence="2 5" id="KW-0812">Transmembrane</keyword>
<accession>A0A845B4H3</accession>
<feature type="transmembrane region" description="Helical" evidence="5">
    <location>
        <begin position="170"/>
        <end position="194"/>
    </location>
</feature>
<evidence type="ECO:0000259" key="6">
    <source>
        <dbReference type="Pfam" id="PF01699"/>
    </source>
</evidence>
<reference evidence="7 8" key="1">
    <citation type="submission" date="2019-12" db="EMBL/GenBank/DDBJ databases">
        <title>Genomic-based taxomic classification of the family Erythrobacteraceae.</title>
        <authorList>
            <person name="Xu L."/>
        </authorList>
    </citation>
    <scope>NUCLEOTIDE SEQUENCE [LARGE SCALE GENOMIC DNA]</scope>
    <source>
        <strain evidence="7 8">KCTC 42453</strain>
    </source>
</reference>
<feature type="transmembrane region" description="Helical" evidence="5">
    <location>
        <begin position="294"/>
        <end position="313"/>
    </location>
</feature>
<feature type="transmembrane region" description="Helical" evidence="5">
    <location>
        <begin position="206"/>
        <end position="229"/>
    </location>
</feature>
<comment type="subcellular location">
    <subcellularLocation>
        <location evidence="1">Membrane</location>
        <topology evidence="1">Multi-pass membrane protein</topology>
    </subcellularLocation>
</comment>
<feature type="transmembrane region" description="Helical" evidence="5">
    <location>
        <begin position="78"/>
        <end position="96"/>
    </location>
</feature>
<evidence type="ECO:0000256" key="3">
    <source>
        <dbReference type="ARBA" id="ARBA00022989"/>
    </source>
</evidence>
<evidence type="ECO:0000313" key="7">
    <source>
        <dbReference type="EMBL" id="MXP45280.1"/>
    </source>
</evidence>